<evidence type="ECO:0000256" key="1">
    <source>
        <dbReference type="SAM" id="MobiDB-lite"/>
    </source>
</evidence>
<feature type="region of interest" description="Disordered" evidence="1">
    <location>
        <begin position="156"/>
        <end position="239"/>
    </location>
</feature>
<feature type="compositionally biased region" description="Basic residues" evidence="1">
    <location>
        <begin position="88"/>
        <end position="102"/>
    </location>
</feature>
<feature type="region of interest" description="Disordered" evidence="1">
    <location>
        <begin position="74"/>
        <end position="144"/>
    </location>
</feature>
<protein>
    <submittedName>
        <fullName evidence="2">Uncharacterized protein</fullName>
    </submittedName>
</protein>
<reference evidence="2" key="1">
    <citation type="submission" date="2022-07" db="EMBL/GenBank/DDBJ databases">
        <title>Genome Sequence of Physisporinus lineatus.</title>
        <authorList>
            <person name="Buettner E."/>
        </authorList>
    </citation>
    <scope>NUCLEOTIDE SEQUENCE</scope>
    <source>
        <strain evidence="2">VT162</strain>
    </source>
</reference>
<feature type="compositionally biased region" description="Acidic residues" evidence="1">
    <location>
        <begin position="230"/>
        <end position="239"/>
    </location>
</feature>
<keyword evidence="3" id="KW-1185">Reference proteome</keyword>
<name>A0AAD5VDP7_9APHY</name>
<evidence type="ECO:0000313" key="3">
    <source>
        <dbReference type="Proteomes" id="UP001212997"/>
    </source>
</evidence>
<comment type="caution">
    <text evidence="2">The sequence shown here is derived from an EMBL/GenBank/DDBJ whole genome shotgun (WGS) entry which is preliminary data.</text>
</comment>
<accession>A0AAD5VDP7</accession>
<dbReference type="AlphaFoldDB" id="A0AAD5VDP7"/>
<dbReference type="EMBL" id="JANAWD010000044">
    <property type="protein sequence ID" value="KAJ3489489.1"/>
    <property type="molecule type" value="Genomic_DNA"/>
</dbReference>
<sequence length="239" mass="26744">MPFYEHEFHRATERMLGAAKSSIQSASILLQTQQILVGNARTEKLRNLYLLIENSLTEAEMVMGGYLWKDDKGLESRGSSSRLTGPHRSNKHISHARARVRGRLPPLDADASTSEVPETPQGYHPLSRRIDHPHPRKRHSRQPSIHCASFFPLVVQPTIRHSPPRTPTRRSRPHPAQLQLPAPQTPHHDMSVDHLAPSVYSKTETEPPSPLAIGPSRPLQAKAIPNSDESVTEPEPETD</sequence>
<evidence type="ECO:0000313" key="2">
    <source>
        <dbReference type="EMBL" id="KAJ3489489.1"/>
    </source>
</evidence>
<proteinExistence type="predicted"/>
<organism evidence="2 3">
    <name type="scientific">Meripilus lineatus</name>
    <dbReference type="NCBI Taxonomy" id="2056292"/>
    <lineage>
        <taxon>Eukaryota</taxon>
        <taxon>Fungi</taxon>
        <taxon>Dikarya</taxon>
        <taxon>Basidiomycota</taxon>
        <taxon>Agaricomycotina</taxon>
        <taxon>Agaricomycetes</taxon>
        <taxon>Polyporales</taxon>
        <taxon>Meripilaceae</taxon>
        <taxon>Meripilus</taxon>
    </lineage>
</organism>
<gene>
    <name evidence="2" type="ORF">NLI96_g2088</name>
</gene>
<dbReference type="Proteomes" id="UP001212997">
    <property type="component" value="Unassembled WGS sequence"/>
</dbReference>